<evidence type="ECO:0000256" key="1">
    <source>
        <dbReference type="ARBA" id="ARBA00006484"/>
    </source>
</evidence>
<dbReference type="Proteomes" id="UP000258016">
    <property type="component" value="Chromosome"/>
</dbReference>
<dbReference type="EMBL" id="CP020083">
    <property type="protein sequence ID" value="ASR51469.1"/>
    <property type="molecule type" value="Genomic_DNA"/>
</dbReference>
<gene>
    <name evidence="3" type="ORF">B5J99_08330</name>
</gene>
<keyword evidence="4" id="KW-1185">Reference proteome</keyword>
<dbReference type="GeneID" id="303485573"/>
<accession>A0ABN5B752</accession>
<dbReference type="PRINTS" id="PR00080">
    <property type="entry name" value="SDRFAMILY"/>
</dbReference>
<name>A0ABN5B752_9SPHN</name>
<reference evidence="3 4" key="1">
    <citation type="submission" date="2017-03" db="EMBL/GenBank/DDBJ databases">
        <title>Complete genome sequence of Blastomonas fulva degrading microcsystin LR.</title>
        <authorList>
            <person name="Lee H.-g."/>
            <person name="Jin L."/>
            <person name="oh H.-M."/>
        </authorList>
    </citation>
    <scope>NUCLEOTIDE SEQUENCE [LARGE SCALE GENOMIC DNA]</scope>
    <source>
        <strain evidence="3 4">T2</strain>
    </source>
</reference>
<keyword evidence="2" id="KW-0560">Oxidoreductase</keyword>
<dbReference type="CDD" id="cd05233">
    <property type="entry name" value="SDR_c"/>
    <property type="match status" value="1"/>
</dbReference>
<dbReference type="InterPro" id="IPR002347">
    <property type="entry name" value="SDR_fam"/>
</dbReference>
<evidence type="ECO:0000256" key="2">
    <source>
        <dbReference type="ARBA" id="ARBA00023002"/>
    </source>
</evidence>
<organism evidence="3 4">
    <name type="scientific">Blastomonas fulva</name>
    <dbReference type="NCBI Taxonomy" id="1550728"/>
    <lineage>
        <taxon>Bacteria</taxon>
        <taxon>Pseudomonadati</taxon>
        <taxon>Pseudomonadota</taxon>
        <taxon>Alphaproteobacteria</taxon>
        <taxon>Sphingomonadales</taxon>
        <taxon>Sphingomonadaceae</taxon>
        <taxon>Blastomonas</taxon>
    </lineage>
</organism>
<comment type="similarity">
    <text evidence="1">Belongs to the short-chain dehydrogenases/reductases (SDR) family.</text>
</comment>
<dbReference type="Pfam" id="PF13561">
    <property type="entry name" value="adh_short_C2"/>
    <property type="match status" value="1"/>
</dbReference>
<evidence type="ECO:0000313" key="3">
    <source>
        <dbReference type="EMBL" id="ASR51469.1"/>
    </source>
</evidence>
<dbReference type="NCBIfam" id="NF005559">
    <property type="entry name" value="PRK07231.1"/>
    <property type="match status" value="1"/>
</dbReference>
<dbReference type="PRINTS" id="PR00081">
    <property type="entry name" value="GDHRDH"/>
</dbReference>
<dbReference type="Gene3D" id="3.40.50.720">
    <property type="entry name" value="NAD(P)-binding Rossmann-like Domain"/>
    <property type="match status" value="1"/>
</dbReference>
<protein>
    <submittedName>
        <fullName evidence="3">Short-chain dehydrogenase</fullName>
    </submittedName>
</protein>
<dbReference type="InterPro" id="IPR036291">
    <property type="entry name" value="NAD(P)-bd_dom_sf"/>
</dbReference>
<evidence type="ECO:0000313" key="4">
    <source>
        <dbReference type="Proteomes" id="UP000258016"/>
    </source>
</evidence>
<proteinExistence type="inferred from homology"/>
<dbReference type="RefSeq" id="WP_117352139.1">
    <property type="nucleotide sequence ID" value="NZ_CP020083.1"/>
</dbReference>
<dbReference type="SUPFAM" id="SSF51735">
    <property type="entry name" value="NAD(P)-binding Rossmann-fold domains"/>
    <property type="match status" value="1"/>
</dbReference>
<dbReference type="PANTHER" id="PTHR43943">
    <property type="entry name" value="DEHYDROGENASE/REDUCTASE (SDR FAMILY) MEMBER 4"/>
    <property type="match status" value="1"/>
</dbReference>
<sequence>MAFDPLCLSGRTAIVTGSTQGIGLGVAQALAQAGARVMISSEDPQALVAAASSLAQAGHDVHGIACDVTDAAALATLVEGTVDRFGGLDILVCNAGITGEAGSWDLGDFDRVMAVNLRSIVALTALALPHIAASGDGSVILMSSLAALRGNGAINAYALAKAGVAQLARNLAVQWGPKSVRVNALAPGLIATPLSEPLMADESFMARRLQMTPLRRVGSVEDVAAACVFLASPASGFITGQQIAIDGGTSITDGS</sequence>
<dbReference type="PANTHER" id="PTHR43943:SF17">
    <property type="entry name" value="3-PHENYLPROPIONATE-DIHYDRODIOL_CINNAMIC ACID-DIHYDRODIOL DEHYDROGENASE"/>
    <property type="match status" value="1"/>
</dbReference>